<comment type="similarity">
    <text evidence="1">Belongs to the ParB family.</text>
</comment>
<evidence type="ECO:0000259" key="5">
    <source>
        <dbReference type="Pfam" id="PF17762"/>
    </source>
</evidence>
<name>X1B1R7_9ZZZZ</name>
<evidence type="ECO:0000259" key="4">
    <source>
        <dbReference type="Pfam" id="PF02195"/>
    </source>
</evidence>
<organism evidence="7">
    <name type="scientific">marine sediment metagenome</name>
    <dbReference type="NCBI Taxonomy" id="412755"/>
    <lineage>
        <taxon>unclassified sequences</taxon>
        <taxon>metagenomes</taxon>
        <taxon>ecological metagenomes</taxon>
    </lineage>
</organism>
<proteinExistence type="inferred from homology"/>
<dbReference type="InterPro" id="IPR050336">
    <property type="entry name" value="Chromosome_partition/occlusion"/>
</dbReference>
<dbReference type="GO" id="GO:0045881">
    <property type="term" value="P:positive regulation of sporulation resulting in formation of a cellular spore"/>
    <property type="evidence" value="ECO:0007669"/>
    <property type="project" value="TreeGrafter"/>
</dbReference>
<dbReference type="Pfam" id="PF02195">
    <property type="entry name" value="ParB_N"/>
    <property type="match status" value="1"/>
</dbReference>
<dbReference type="EMBL" id="BART01011792">
    <property type="protein sequence ID" value="GAG88880.1"/>
    <property type="molecule type" value="Genomic_DNA"/>
</dbReference>
<dbReference type="InterPro" id="IPR041468">
    <property type="entry name" value="HTH_ParB/Spo0J"/>
</dbReference>
<dbReference type="PANTHER" id="PTHR33375:SF1">
    <property type="entry name" value="CHROMOSOME-PARTITIONING PROTEIN PARB-RELATED"/>
    <property type="match status" value="1"/>
</dbReference>
<evidence type="ECO:0000313" key="7">
    <source>
        <dbReference type="EMBL" id="GAG88880.1"/>
    </source>
</evidence>
<feature type="domain" description="ParB C-terminal dimerisation" evidence="6">
    <location>
        <begin position="151"/>
        <end position="198"/>
    </location>
</feature>
<reference evidence="7" key="1">
    <citation type="journal article" date="2014" name="Front. Microbiol.">
        <title>High frequency of phylogenetically diverse reductive dehalogenase-homologous genes in deep subseafloor sedimentary metagenomes.</title>
        <authorList>
            <person name="Kawai M."/>
            <person name="Futagami T."/>
            <person name="Toyoda A."/>
            <person name="Takaki Y."/>
            <person name="Nishi S."/>
            <person name="Hori S."/>
            <person name="Arai W."/>
            <person name="Tsubouchi T."/>
            <person name="Morono Y."/>
            <person name="Uchiyama I."/>
            <person name="Ito T."/>
            <person name="Fujiyama A."/>
            <person name="Inagaki F."/>
            <person name="Takami H."/>
        </authorList>
    </citation>
    <scope>NUCLEOTIDE SEQUENCE</scope>
    <source>
        <strain evidence="7">Expedition CK06-06</strain>
    </source>
</reference>
<dbReference type="Gene3D" id="1.10.10.2830">
    <property type="match status" value="1"/>
</dbReference>
<dbReference type="GO" id="GO:0007059">
    <property type="term" value="P:chromosome segregation"/>
    <property type="evidence" value="ECO:0007669"/>
    <property type="project" value="UniProtKB-KW"/>
</dbReference>
<dbReference type="NCBIfam" id="TIGR00180">
    <property type="entry name" value="parB_part"/>
    <property type="match status" value="1"/>
</dbReference>
<protein>
    <recommendedName>
        <fullName evidence="8">ParB/Spo0J HTH domain-containing protein</fullName>
    </recommendedName>
</protein>
<dbReference type="PANTHER" id="PTHR33375">
    <property type="entry name" value="CHROMOSOME-PARTITIONING PROTEIN PARB-RELATED"/>
    <property type="match status" value="1"/>
</dbReference>
<feature type="domain" description="ParB-like N-terminal" evidence="4">
    <location>
        <begin position="1"/>
        <end position="36"/>
    </location>
</feature>
<dbReference type="GO" id="GO:0005694">
    <property type="term" value="C:chromosome"/>
    <property type="evidence" value="ECO:0007669"/>
    <property type="project" value="TreeGrafter"/>
</dbReference>
<feature type="non-terminal residue" evidence="7">
    <location>
        <position position="1"/>
    </location>
</feature>
<keyword evidence="3" id="KW-0238">DNA-binding</keyword>
<evidence type="ECO:0000256" key="1">
    <source>
        <dbReference type="ARBA" id="ARBA00006295"/>
    </source>
</evidence>
<feature type="domain" description="ParB/Spo0J HTH" evidence="5">
    <location>
        <begin position="39"/>
        <end position="138"/>
    </location>
</feature>
<accession>X1B1R7</accession>
<evidence type="ECO:0000256" key="3">
    <source>
        <dbReference type="ARBA" id="ARBA00023125"/>
    </source>
</evidence>
<dbReference type="InterPro" id="IPR036086">
    <property type="entry name" value="ParB/Sulfiredoxin_sf"/>
</dbReference>
<dbReference type="AlphaFoldDB" id="X1B1R7"/>
<dbReference type="SUPFAM" id="SSF109709">
    <property type="entry name" value="KorB DNA-binding domain-like"/>
    <property type="match status" value="1"/>
</dbReference>
<dbReference type="InterPro" id="IPR003115">
    <property type="entry name" value="ParB_N"/>
</dbReference>
<dbReference type="Pfam" id="PF17762">
    <property type="entry name" value="HTH_ParB"/>
    <property type="match status" value="1"/>
</dbReference>
<dbReference type="InterPro" id="IPR004437">
    <property type="entry name" value="ParB/RepB/Spo0J"/>
</dbReference>
<dbReference type="InterPro" id="IPR057240">
    <property type="entry name" value="ParB_dimer_C"/>
</dbReference>
<evidence type="ECO:0008006" key="8">
    <source>
        <dbReference type="Google" id="ProtNLM"/>
    </source>
</evidence>
<dbReference type="Pfam" id="PF23552">
    <property type="entry name" value="ParB_C"/>
    <property type="match status" value="1"/>
</dbReference>
<dbReference type="GO" id="GO:0003677">
    <property type="term" value="F:DNA binding"/>
    <property type="evidence" value="ECO:0007669"/>
    <property type="project" value="UniProtKB-KW"/>
</dbReference>
<dbReference type="SUPFAM" id="SSF110849">
    <property type="entry name" value="ParB/Sulfiredoxin"/>
    <property type="match status" value="1"/>
</dbReference>
<keyword evidence="2" id="KW-0159">Chromosome partition</keyword>
<dbReference type="FunFam" id="1.10.10.2830:FF:000001">
    <property type="entry name" value="Chromosome partitioning protein ParB"/>
    <property type="match status" value="1"/>
</dbReference>
<gene>
    <name evidence="7" type="ORF">S01H4_24925</name>
</gene>
<evidence type="ECO:0000259" key="6">
    <source>
        <dbReference type="Pfam" id="PF23552"/>
    </source>
</evidence>
<comment type="caution">
    <text evidence="7">The sequence shown here is derived from an EMBL/GenBank/DDBJ whole genome shotgun (WGS) entry which is preliminary data.</text>
</comment>
<evidence type="ECO:0000256" key="2">
    <source>
        <dbReference type="ARBA" id="ARBA00022829"/>
    </source>
</evidence>
<sequence length="201" mass="22375">ERRLLAAKSIDMEHVPAIIREATDQELVELALIENVQREDLGPLETAEAYRQLNEDFGLSHEEIAARVGKSRTTITNTLRLFNLADEVKQALALGIISEGHARALLSLNNEKAQVAVLDSILKQNLNVRQTEQLVRKLGGEKPETAPPTQPDPEVKALEEQLRQRLGTKVSLNQKSRGGTLTIHYYSAEELDTLIAIILED</sequence>